<reference evidence="4" key="1">
    <citation type="journal article" date="2019" name="Int. J. Syst. Evol. Microbiol.">
        <title>The Global Catalogue of Microorganisms (GCM) 10K type strain sequencing project: providing services to taxonomists for standard genome sequencing and annotation.</title>
        <authorList>
            <consortium name="The Broad Institute Genomics Platform"/>
            <consortium name="The Broad Institute Genome Sequencing Center for Infectious Disease"/>
            <person name="Wu L."/>
            <person name="Ma J."/>
        </authorList>
    </citation>
    <scope>NUCLEOTIDE SEQUENCE [LARGE SCALE GENOMIC DNA]</scope>
    <source>
        <strain evidence="4">KCTC 52232</strain>
    </source>
</reference>
<dbReference type="RefSeq" id="WP_377123020.1">
    <property type="nucleotide sequence ID" value="NZ_JBHUON010000002.1"/>
</dbReference>
<dbReference type="Proteomes" id="UP001597601">
    <property type="component" value="Unassembled WGS sequence"/>
</dbReference>
<gene>
    <name evidence="3" type="ORF">ACFSYC_02105</name>
</gene>
<organism evidence="3 4">
    <name type="scientific">Mucilaginibacter antarcticus</name>
    <dbReference type="NCBI Taxonomy" id="1855725"/>
    <lineage>
        <taxon>Bacteria</taxon>
        <taxon>Pseudomonadati</taxon>
        <taxon>Bacteroidota</taxon>
        <taxon>Sphingobacteriia</taxon>
        <taxon>Sphingobacteriales</taxon>
        <taxon>Sphingobacteriaceae</taxon>
        <taxon>Mucilaginibacter</taxon>
    </lineage>
</organism>
<dbReference type="InterPro" id="IPR000572">
    <property type="entry name" value="OxRdtase_Mopterin-bd_dom"/>
</dbReference>
<keyword evidence="4" id="KW-1185">Reference proteome</keyword>
<dbReference type="SUPFAM" id="SSF56524">
    <property type="entry name" value="Oxidoreductase molybdopterin-binding domain"/>
    <property type="match status" value="1"/>
</dbReference>
<accession>A0ABW5XKB8</accession>
<feature type="chain" id="PRO_5046441038" evidence="1">
    <location>
        <begin position="23"/>
        <end position="161"/>
    </location>
</feature>
<proteinExistence type="predicted"/>
<dbReference type="EMBL" id="JBHUON010000002">
    <property type="protein sequence ID" value="MFD2863468.1"/>
    <property type="molecule type" value="Genomic_DNA"/>
</dbReference>
<dbReference type="Gene3D" id="3.90.420.10">
    <property type="entry name" value="Oxidoreductase, molybdopterin-binding domain"/>
    <property type="match status" value="1"/>
</dbReference>
<feature type="signal peptide" evidence="1">
    <location>
        <begin position="1"/>
        <end position="22"/>
    </location>
</feature>
<comment type="caution">
    <text evidence="3">The sequence shown here is derived from an EMBL/GenBank/DDBJ whole genome shotgun (WGS) entry which is preliminary data.</text>
</comment>
<sequence length="161" mass="17472">MKIQLKSAFFIVFLVTPFLAVAQTVKVGGEVATPLTIDAAEFAKYPQIKVSRKDKEGKDHTYTGVALMDILTKAGATMGDELKGKNLTKCLLVDAADNYQAVFALAELDKAFTECAVILTNTVDGKPLPKGDGPFRIIVQNEKKLGRCVRQVVQLKIVSAK</sequence>
<dbReference type="Pfam" id="PF00174">
    <property type="entry name" value="Oxidored_molyb"/>
    <property type="match status" value="1"/>
</dbReference>
<name>A0ABW5XKB8_9SPHI</name>
<evidence type="ECO:0000259" key="2">
    <source>
        <dbReference type="Pfam" id="PF00174"/>
    </source>
</evidence>
<evidence type="ECO:0000313" key="4">
    <source>
        <dbReference type="Proteomes" id="UP001597601"/>
    </source>
</evidence>
<keyword evidence="1" id="KW-0732">Signal</keyword>
<dbReference type="InterPro" id="IPR036374">
    <property type="entry name" value="OxRdtase_Mopterin-bd_sf"/>
</dbReference>
<feature type="domain" description="Oxidoreductase molybdopterin-binding" evidence="2">
    <location>
        <begin position="59"/>
        <end position="141"/>
    </location>
</feature>
<evidence type="ECO:0000313" key="3">
    <source>
        <dbReference type="EMBL" id="MFD2863468.1"/>
    </source>
</evidence>
<evidence type="ECO:0000256" key="1">
    <source>
        <dbReference type="SAM" id="SignalP"/>
    </source>
</evidence>
<protein>
    <submittedName>
        <fullName evidence="3">Molybdopterin-dependent oxidoreductase</fullName>
    </submittedName>
</protein>